<feature type="transmembrane region" description="Helical" evidence="1">
    <location>
        <begin position="251"/>
        <end position="272"/>
    </location>
</feature>
<keyword evidence="1" id="KW-0472">Membrane</keyword>
<gene>
    <name evidence="2" type="ORF">HanXRQr2_Chr15g0707611</name>
</gene>
<sequence length="279" mass="31935">MQVHAGMLDVFFNQYEECVKRINDTLAEGFMLFPNSERIKQKQMQWDDILMKNVRASRTRCEPQTPVVLSPAKSKSVGGVSTTDLPQWTPTMVVAAYEHMESVERDNAPKGQCVKIFQSEPLDITPLSQKTATEYEFAIKRDQVTRQLDMGKRMARPQRNVELPEALRSPYVKRVVDLRSRLDAAEESTSAYMFSAWGSMWDVVFRNEKGVSVMRSPLKSLFPGICIHVSSISAWSVVLNYEERFKQRGSLSRLFCSVNMLVSMYILALFIFSDMCFPV</sequence>
<name>A0A9K3E482_HELAN</name>
<proteinExistence type="predicted"/>
<dbReference type="AlphaFoldDB" id="A0A9K3E482"/>
<keyword evidence="1" id="KW-1133">Transmembrane helix</keyword>
<evidence type="ECO:0000313" key="3">
    <source>
        <dbReference type="Proteomes" id="UP000215914"/>
    </source>
</evidence>
<dbReference type="Proteomes" id="UP000215914">
    <property type="component" value="Unassembled WGS sequence"/>
</dbReference>
<keyword evidence="3" id="KW-1185">Reference proteome</keyword>
<comment type="caution">
    <text evidence="2">The sequence shown here is derived from an EMBL/GenBank/DDBJ whole genome shotgun (WGS) entry which is preliminary data.</text>
</comment>
<reference evidence="2" key="1">
    <citation type="journal article" date="2017" name="Nature">
        <title>The sunflower genome provides insights into oil metabolism, flowering and Asterid evolution.</title>
        <authorList>
            <person name="Badouin H."/>
            <person name="Gouzy J."/>
            <person name="Grassa C.J."/>
            <person name="Murat F."/>
            <person name="Staton S.E."/>
            <person name="Cottret L."/>
            <person name="Lelandais-Briere C."/>
            <person name="Owens G.L."/>
            <person name="Carrere S."/>
            <person name="Mayjonade B."/>
            <person name="Legrand L."/>
            <person name="Gill N."/>
            <person name="Kane N.C."/>
            <person name="Bowers J.E."/>
            <person name="Hubner S."/>
            <person name="Bellec A."/>
            <person name="Berard A."/>
            <person name="Berges H."/>
            <person name="Blanchet N."/>
            <person name="Boniface M.C."/>
            <person name="Brunel D."/>
            <person name="Catrice O."/>
            <person name="Chaidir N."/>
            <person name="Claudel C."/>
            <person name="Donnadieu C."/>
            <person name="Faraut T."/>
            <person name="Fievet G."/>
            <person name="Helmstetter N."/>
            <person name="King M."/>
            <person name="Knapp S.J."/>
            <person name="Lai Z."/>
            <person name="Le Paslier M.C."/>
            <person name="Lippi Y."/>
            <person name="Lorenzon L."/>
            <person name="Mandel J.R."/>
            <person name="Marage G."/>
            <person name="Marchand G."/>
            <person name="Marquand E."/>
            <person name="Bret-Mestries E."/>
            <person name="Morien E."/>
            <person name="Nambeesan S."/>
            <person name="Nguyen T."/>
            <person name="Pegot-Espagnet P."/>
            <person name="Pouilly N."/>
            <person name="Raftis F."/>
            <person name="Sallet E."/>
            <person name="Schiex T."/>
            <person name="Thomas J."/>
            <person name="Vandecasteele C."/>
            <person name="Vares D."/>
            <person name="Vear F."/>
            <person name="Vautrin S."/>
            <person name="Crespi M."/>
            <person name="Mangin B."/>
            <person name="Burke J.M."/>
            <person name="Salse J."/>
            <person name="Munos S."/>
            <person name="Vincourt P."/>
            <person name="Rieseberg L.H."/>
            <person name="Langlade N.B."/>
        </authorList>
    </citation>
    <scope>NUCLEOTIDE SEQUENCE</scope>
    <source>
        <tissue evidence="2">Leaves</tissue>
    </source>
</reference>
<evidence type="ECO:0000313" key="2">
    <source>
        <dbReference type="EMBL" id="KAF5765773.1"/>
    </source>
</evidence>
<reference evidence="2" key="2">
    <citation type="submission" date="2020-06" db="EMBL/GenBank/DDBJ databases">
        <title>Helianthus annuus Genome sequencing and assembly Release 2.</title>
        <authorList>
            <person name="Gouzy J."/>
            <person name="Langlade N."/>
            <person name="Munos S."/>
        </authorList>
    </citation>
    <scope>NUCLEOTIDE SEQUENCE</scope>
    <source>
        <tissue evidence="2">Leaves</tissue>
    </source>
</reference>
<protein>
    <submittedName>
        <fullName evidence="2">Uncharacterized protein</fullName>
    </submittedName>
</protein>
<accession>A0A9K3E482</accession>
<dbReference type="EMBL" id="MNCJ02000330">
    <property type="protein sequence ID" value="KAF5765773.1"/>
    <property type="molecule type" value="Genomic_DNA"/>
</dbReference>
<dbReference type="Gramene" id="mRNA:HanXRQr2_Chr15g0707611">
    <property type="protein sequence ID" value="mRNA:HanXRQr2_Chr15g0707611"/>
    <property type="gene ID" value="HanXRQr2_Chr15g0707611"/>
</dbReference>
<organism evidence="2 3">
    <name type="scientific">Helianthus annuus</name>
    <name type="common">Common sunflower</name>
    <dbReference type="NCBI Taxonomy" id="4232"/>
    <lineage>
        <taxon>Eukaryota</taxon>
        <taxon>Viridiplantae</taxon>
        <taxon>Streptophyta</taxon>
        <taxon>Embryophyta</taxon>
        <taxon>Tracheophyta</taxon>
        <taxon>Spermatophyta</taxon>
        <taxon>Magnoliopsida</taxon>
        <taxon>eudicotyledons</taxon>
        <taxon>Gunneridae</taxon>
        <taxon>Pentapetalae</taxon>
        <taxon>asterids</taxon>
        <taxon>campanulids</taxon>
        <taxon>Asterales</taxon>
        <taxon>Asteraceae</taxon>
        <taxon>Asteroideae</taxon>
        <taxon>Heliantheae alliance</taxon>
        <taxon>Heliantheae</taxon>
        <taxon>Helianthus</taxon>
    </lineage>
</organism>
<feature type="transmembrane region" description="Helical" evidence="1">
    <location>
        <begin position="221"/>
        <end position="239"/>
    </location>
</feature>
<keyword evidence="1" id="KW-0812">Transmembrane</keyword>
<evidence type="ECO:0000256" key="1">
    <source>
        <dbReference type="SAM" id="Phobius"/>
    </source>
</evidence>